<feature type="region of interest" description="Disordered" evidence="1">
    <location>
        <begin position="1"/>
        <end position="74"/>
    </location>
</feature>
<organism evidence="2 3">
    <name type="scientific">Candidatus Woesebacteria bacterium GW2011_GWE1_45_18</name>
    <dbReference type="NCBI Taxonomy" id="1618598"/>
    <lineage>
        <taxon>Bacteria</taxon>
        <taxon>Candidatus Woeseibacteriota</taxon>
    </lineage>
</organism>
<feature type="region of interest" description="Disordered" evidence="1">
    <location>
        <begin position="122"/>
        <end position="175"/>
    </location>
</feature>
<evidence type="ECO:0000313" key="2">
    <source>
        <dbReference type="EMBL" id="KKU03939.1"/>
    </source>
</evidence>
<dbReference type="AlphaFoldDB" id="A0A0G1M6L1"/>
<gene>
    <name evidence="2" type="ORF">UX03_C0007G0004</name>
</gene>
<name>A0A0G1M6L1_9BACT</name>
<proteinExistence type="predicted"/>
<dbReference type="EMBL" id="LCKQ01000007">
    <property type="protein sequence ID" value="KKU03939.1"/>
    <property type="molecule type" value="Genomic_DNA"/>
</dbReference>
<evidence type="ECO:0000313" key="3">
    <source>
        <dbReference type="Proteomes" id="UP000034086"/>
    </source>
</evidence>
<feature type="compositionally biased region" description="Basic and acidic residues" evidence="1">
    <location>
        <begin position="38"/>
        <end position="60"/>
    </location>
</feature>
<feature type="compositionally biased region" description="Basic and acidic residues" evidence="1">
    <location>
        <begin position="1"/>
        <end position="28"/>
    </location>
</feature>
<dbReference type="Proteomes" id="UP000034086">
    <property type="component" value="Unassembled WGS sequence"/>
</dbReference>
<feature type="compositionally biased region" description="Polar residues" evidence="1">
    <location>
        <begin position="164"/>
        <end position="174"/>
    </location>
</feature>
<evidence type="ECO:0000256" key="1">
    <source>
        <dbReference type="SAM" id="MobiDB-lite"/>
    </source>
</evidence>
<feature type="region of interest" description="Disordered" evidence="1">
    <location>
        <begin position="89"/>
        <end position="109"/>
    </location>
</feature>
<accession>A0A0G1M6L1</accession>
<protein>
    <submittedName>
        <fullName evidence="2">Uncharacterized protein</fullName>
    </submittedName>
</protein>
<reference evidence="2 3" key="1">
    <citation type="journal article" date="2015" name="Nature">
        <title>rRNA introns, odd ribosomes, and small enigmatic genomes across a large radiation of phyla.</title>
        <authorList>
            <person name="Brown C.T."/>
            <person name="Hug L.A."/>
            <person name="Thomas B.C."/>
            <person name="Sharon I."/>
            <person name="Castelle C.J."/>
            <person name="Singh A."/>
            <person name="Wilkins M.J."/>
            <person name="Williams K.H."/>
            <person name="Banfield J.F."/>
        </authorList>
    </citation>
    <scope>NUCLEOTIDE SEQUENCE [LARGE SCALE GENOMIC DNA]</scope>
</reference>
<sequence>MAEDEVKKEEREPLTDLERAKKSLENAIKKGAWSASEPQKEFNPQEEKEYPTKEEQEKKLSSAPFSLETIPPKIKMELTNKAKRLNTLAMGGEGSQESIETPKVPPFVDTRDEGVARFKEILRQGATPQETLERTPTPPAKKQSYPVPMSTRPPLPEEKPGEQIKSSPPKTQESFIKRFWNKLIGGG</sequence>
<comment type="caution">
    <text evidence="2">The sequence shown here is derived from an EMBL/GenBank/DDBJ whole genome shotgun (WGS) entry which is preliminary data.</text>
</comment>